<organism evidence="3 4">
    <name type="scientific">Lophium mytilinum</name>
    <dbReference type="NCBI Taxonomy" id="390894"/>
    <lineage>
        <taxon>Eukaryota</taxon>
        <taxon>Fungi</taxon>
        <taxon>Dikarya</taxon>
        <taxon>Ascomycota</taxon>
        <taxon>Pezizomycotina</taxon>
        <taxon>Dothideomycetes</taxon>
        <taxon>Pleosporomycetidae</taxon>
        <taxon>Mytilinidiales</taxon>
        <taxon>Mytilinidiaceae</taxon>
        <taxon>Lophium</taxon>
    </lineage>
</organism>
<dbReference type="AlphaFoldDB" id="A0A6A6R9R5"/>
<protein>
    <submittedName>
        <fullName evidence="3">Uncharacterized protein</fullName>
    </submittedName>
</protein>
<proteinExistence type="predicted"/>
<gene>
    <name evidence="3" type="ORF">BU16DRAFT_250236</name>
</gene>
<evidence type="ECO:0000256" key="1">
    <source>
        <dbReference type="SAM" id="Coils"/>
    </source>
</evidence>
<keyword evidence="4" id="KW-1185">Reference proteome</keyword>
<feature type="region of interest" description="Disordered" evidence="2">
    <location>
        <begin position="206"/>
        <end position="257"/>
    </location>
</feature>
<evidence type="ECO:0000256" key="2">
    <source>
        <dbReference type="SAM" id="MobiDB-lite"/>
    </source>
</evidence>
<feature type="coiled-coil region" evidence="1">
    <location>
        <begin position="82"/>
        <end position="135"/>
    </location>
</feature>
<keyword evidence="1" id="KW-0175">Coiled coil</keyword>
<dbReference type="EMBL" id="MU004183">
    <property type="protein sequence ID" value="KAF2500540.1"/>
    <property type="molecule type" value="Genomic_DNA"/>
</dbReference>
<name>A0A6A6R9R5_9PEZI</name>
<dbReference type="Proteomes" id="UP000799750">
    <property type="component" value="Unassembled WGS sequence"/>
</dbReference>
<sequence length="257" mass="29559">MPATNPFAKVVGWWRQRQEKARLVQWALEEKAAAAKTEEVAEWRRWVDANPDRWLSLRWDTVSRAALARLDSVGRFGDTRPVSDSVRRREETQREREELAQRYADMVRREEEQTAERARRAAELEEAVRRREQEEALRAADEVAWEYRELVRSGEEALLRELEADEHKVTISPPGGLEVTISSPGGLAWEYRELVRISEEALLESLSADEPNSPGGLSGRLESVRPVAFDKGSRTAHVREVSERGELPVRMSEDSEW</sequence>
<evidence type="ECO:0000313" key="4">
    <source>
        <dbReference type="Proteomes" id="UP000799750"/>
    </source>
</evidence>
<reference evidence="3" key="1">
    <citation type="journal article" date="2020" name="Stud. Mycol.">
        <title>101 Dothideomycetes genomes: a test case for predicting lifestyles and emergence of pathogens.</title>
        <authorList>
            <person name="Haridas S."/>
            <person name="Albert R."/>
            <person name="Binder M."/>
            <person name="Bloem J."/>
            <person name="Labutti K."/>
            <person name="Salamov A."/>
            <person name="Andreopoulos B."/>
            <person name="Baker S."/>
            <person name="Barry K."/>
            <person name="Bills G."/>
            <person name="Bluhm B."/>
            <person name="Cannon C."/>
            <person name="Castanera R."/>
            <person name="Culley D."/>
            <person name="Daum C."/>
            <person name="Ezra D."/>
            <person name="Gonzalez J."/>
            <person name="Henrissat B."/>
            <person name="Kuo A."/>
            <person name="Liang C."/>
            <person name="Lipzen A."/>
            <person name="Lutzoni F."/>
            <person name="Magnuson J."/>
            <person name="Mondo S."/>
            <person name="Nolan M."/>
            <person name="Ohm R."/>
            <person name="Pangilinan J."/>
            <person name="Park H.-J."/>
            <person name="Ramirez L."/>
            <person name="Alfaro M."/>
            <person name="Sun H."/>
            <person name="Tritt A."/>
            <person name="Yoshinaga Y."/>
            <person name="Zwiers L.-H."/>
            <person name="Turgeon B."/>
            <person name="Goodwin S."/>
            <person name="Spatafora J."/>
            <person name="Crous P."/>
            <person name="Grigoriev I."/>
        </authorList>
    </citation>
    <scope>NUCLEOTIDE SEQUENCE</scope>
    <source>
        <strain evidence="3">CBS 269.34</strain>
    </source>
</reference>
<evidence type="ECO:0000313" key="3">
    <source>
        <dbReference type="EMBL" id="KAF2500540.1"/>
    </source>
</evidence>
<feature type="compositionally biased region" description="Basic and acidic residues" evidence="2">
    <location>
        <begin position="231"/>
        <end position="257"/>
    </location>
</feature>
<accession>A0A6A6R9R5</accession>